<sequence>AKCGILRSAVPVWNIPRVPPLLWEEKVLDIRLRRHRRARAVGCPPSSPRKPRGDSRERRFLGFGGGGPAPRLFQLGAVPRSTPVPARFHRGEHAPRCHLYRNGQKTKTESVSPTPELRVGCEKHTITFRAADAVVFTIQAIDAENDPLTYTLTGANAVYFTVNRNTGAVSIKRQLDRESNIMHVFQTPGDLTIIINDANDNKPIFQQPSYDITVPEGTTVGTSLFKVSATDADVSNAGVVLYSIDEVGGGNCYFDEPVFFSSIVFSFVTVEDVPDLDPLFTGVPYIGRVEENAPLSPFIPKQHRQQRLLSLEPNIHGEHASTTAKVQINIIDVNDNKPEFYKCGDPEDELSCEKATQFTGEVLEQSLGAVSINMTVKDLDKIPRIELILLGADKDVFSVEPQFTQSDSVIQLLVQVLVQITRMKHDMEGITGRMLLCLLGLISMTNDANAVVFTIQATDAENDPLTYTLTGANAVYFTVNRNTGAVSIKRQLDREGNGDVIMLGVIVSDGPNDVSDILARVNIHLMSVHYIRTFQMLVLFYYSIDEVTPNAGVSLFSIVSTSGWWRQLLFLMEPVFFSSVVVFSFVTVEDVPDLDPLFTGVPYIGRVEENAPLDTSVFQVSAVDQDRGVNDRIIYSIEESTPAMDLFKISSADGIISVSSSIDRETIGDRVTLTVKATESQPNIHGEHASTTANVQIDIIDVNDNKPEFYKCGDPEDELSCVKATEFTGEVLEHSLGAVSINMMVKDLDKIPRIELTLLGADKDVFSVEPQFTQTNSVVQLLVKQPQNLDFEEKQEMVLQVIAKDQEEPSFQSTATVTIKIKDANDNSPKFPKDTYKLTVPEHSPVGTTLATITAEDPDTMDQNNITYSLLPESILLYFDVKPRTGEVYVKNSTLLDREVRSLYSATLQARDTEDKPGSTVLEITVTDINDQPPVMNRNSYLEFVKEGGQFELKIEATDADDPDTENSQIVYGILPSKYSNNFTIDPNTGVLRNVGELDLEAMDPKLNGRIELNVTATDKGNPPLSSMATVIINVEDVNDNVPHFGAPSYTFYVKEGEKGAFVGSVSAEDLDQTTQFNRITFSIIDGSFGSFNIRTFQEIRGYGGNITVDPDIELDYESARKQFKLRVDAADLEQKRAEVMVEVNVLDVNDERPEFKPTPPVTVKENTTISGAIGRFTGQDKDGNHSLIYELESIKCRCNGSLTPCNNFILDPTGEVTVNPETVIDYEECDQVLIEAQVVDEYTEKGANNSVTTGQMVINIEDINDNAPEFIWSNKVFVVVSESASKGTSVAGVTAIDRDSGVNRQIEFEVAKVQFEDTNNHTSNMRTLFEAVTTQQNNVYVGIIQTTEGLDIKLRGKYLVTLTATDTGGLSTSAVLDIFTVDETYKVELEFAISAEEVEKKLIPIISALTAATMAGVEIVAIRASGNSIVVAYFVYSNGTALTSTQVEAMLSVPKYAVTLAELGLMNIGTPPLNEQQTDPVMYGLLGMVGGLIIVLAVLTTSLLCTRRNYRRKLKAAKAMNSASMVTSDNQKSGAVVPGTNKYTMEGANPVLNLNIDTTLVLDLDEESSDVDKVSLNSLDYSDDMTPTEKDGKSSMMIHEEEEEDNGPPEYIEPLGEALAQRGQRKGANNSHLAFDNPAFSTTDL</sequence>
<evidence type="ECO:0000313" key="2">
    <source>
        <dbReference type="Proteomes" id="UP000831701"/>
    </source>
</evidence>
<name>A0ACB8V8W7_9TELE</name>
<feature type="non-terminal residue" evidence="1">
    <location>
        <position position="1"/>
    </location>
</feature>
<protein>
    <submittedName>
        <fullName evidence="1">Uncharacterized protein</fullName>
    </submittedName>
</protein>
<organism evidence="1 2">
    <name type="scientific">Scortum barcoo</name>
    <name type="common">barcoo grunter</name>
    <dbReference type="NCBI Taxonomy" id="214431"/>
    <lineage>
        <taxon>Eukaryota</taxon>
        <taxon>Metazoa</taxon>
        <taxon>Chordata</taxon>
        <taxon>Craniata</taxon>
        <taxon>Vertebrata</taxon>
        <taxon>Euteleostomi</taxon>
        <taxon>Actinopterygii</taxon>
        <taxon>Neopterygii</taxon>
        <taxon>Teleostei</taxon>
        <taxon>Neoteleostei</taxon>
        <taxon>Acanthomorphata</taxon>
        <taxon>Eupercaria</taxon>
        <taxon>Centrarchiformes</taxon>
        <taxon>Terapontoidei</taxon>
        <taxon>Terapontidae</taxon>
        <taxon>Scortum</taxon>
    </lineage>
</organism>
<dbReference type="Proteomes" id="UP000831701">
    <property type="component" value="Chromosome 24"/>
</dbReference>
<proteinExistence type="predicted"/>
<comment type="caution">
    <text evidence="1">The sequence shown here is derived from an EMBL/GenBank/DDBJ whole genome shotgun (WGS) entry which is preliminary data.</text>
</comment>
<gene>
    <name evidence="1" type="ORF">L3Q82_020738</name>
</gene>
<accession>A0ACB8V8W7</accession>
<evidence type="ECO:0000313" key="1">
    <source>
        <dbReference type="EMBL" id="KAI3351909.1"/>
    </source>
</evidence>
<keyword evidence="2" id="KW-1185">Reference proteome</keyword>
<reference evidence="1" key="1">
    <citation type="submission" date="2022-04" db="EMBL/GenBank/DDBJ databases">
        <title>Jade perch genome.</title>
        <authorList>
            <person name="Chao B."/>
        </authorList>
    </citation>
    <scope>NUCLEOTIDE SEQUENCE</scope>
    <source>
        <strain evidence="1">CB-2022</strain>
    </source>
</reference>
<dbReference type="EMBL" id="CM041554">
    <property type="protein sequence ID" value="KAI3351909.1"/>
    <property type="molecule type" value="Genomic_DNA"/>
</dbReference>